<dbReference type="EMBL" id="CP058998">
    <property type="protein sequence ID" value="QLJ53348.1"/>
    <property type="molecule type" value="Genomic_DNA"/>
</dbReference>
<dbReference type="KEGG" id="flt:Sv326_1173"/>
<evidence type="ECO:0000313" key="7">
    <source>
        <dbReference type="Proteomes" id="UP000510821"/>
    </source>
</evidence>
<gene>
    <name evidence="4" type="primary">rpl39e</name>
    <name evidence="6" type="ORF">Sv326_1173</name>
</gene>
<dbReference type="AlphaFoldDB" id="A0A7D5XMD6"/>
<accession>A0A7D5XMD6</accession>
<dbReference type="GO" id="GO:1990904">
    <property type="term" value="C:ribonucleoprotein complex"/>
    <property type="evidence" value="ECO:0007669"/>
    <property type="project" value="UniProtKB-KW"/>
</dbReference>
<evidence type="ECO:0000256" key="3">
    <source>
        <dbReference type="ARBA" id="ARBA00023274"/>
    </source>
</evidence>
<keyword evidence="3 4" id="KW-0687">Ribonucleoprotein</keyword>
<protein>
    <recommendedName>
        <fullName evidence="4">Large ribosomal subunit protein eL39</fullName>
    </recommendedName>
</protein>
<dbReference type="Proteomes" id="UP000510821">
    <property type="component" value="Chromosome"/>
</dbReference>
<dbReference type="GO" id="GO:0005840">
    <property type="term" value="C:ribosome"/>
    <property type="evidence" value="ECO:0007669"/>
    <property type="project" value="UniProtKB-KW"/>
</dbReference>
<evidence type="ECO:0000313" key="6">
    <source>
        <dbReference type="EMBL" id="QLJ53348.1"/>
    </source>
</evidence>
<proteinExistence type="inferred from homology"/>
<dbReference type="SUPFAM" id="SSF48662">
    <property type="entry name" value="Ribosomal protein L39e"/>
    <property type="match status" value="1"/>
</dbReference>
<comment type="similarity">
    <text evidence="1 4">Belongs to the eukaryotic ribosomal protein eL39 family.</text>
</comment>
<dbReference type="Pfam" id="PF00832">
    <property type="entry name" value="Ribosomal_L39"/>
    <property type="match status" value="1"/>
</dbReference>
<evidence type="ECO:0000256" key="1">
    <source>
        <dbReference type="ARBA" id="ARBA00009339"/>
    </source>
</evidence>
<organism evidence="6 7">
    <name type="scientific">Fermentimicrarchaeum limneticum</name>
    <dbReference type="NCBI Taxonomy" id="2795018"/>
    <lineage>
        <taxon>Archaea</taxon>
        <taxon>Candidatus Micrarchaeota</taxon>
        <taxon>Candidatus Fermentimicrarchaeales</taxon>
        <taxon>Candidatus Fermentimicrarchaeaceae</taxon>
        <taxon>Candidatus Fermentimicrarchaeum</taxon>
    </lineage>
</organism>
<reference evidence="7" key="1">
    <citation type="submission" date="2020-07" db="EMBL/GenBank/DDBJ databases">
        <title>Metabolic diversity and evolutionary history of the archaeal phylum ###Micrarchaeota### uncovered from a freshwater lake metagenome.</title>
        <authorList>
            <person name="Kadnikov V.V."/>
            <person name="Savvichev A.S."/>
            <person name="Mardanov A.V."/>
            <person name="Beletsky A.V."/>
            <person name="Chupakov A.V."/>
            <person name="Kokryatskaya N.M."/>
            <person name="Pimenov N.V."/>
            <person name="Ravin N.V."/>
        </authorList>
    </citation>
    <scope>NUCLEOTIDE SEQUENCE [LARGE SCALE GENOMIC DNA]</scope>
</reference>
<dbReference type="InterPro" id="IPR000077">
    <property type="entry name" value="Ribosomal_eL39"/>
</dbReference>
<keyword evidence="2 4" id="KW-0689">Ribosomal protein</keyword>
<dbReference type="HAMAP" id="MF_00629">
    <property type="entry name" value="Ribosomal_eL39"/>
    <property type="match status" value="1"/>
</dbReference>
<dbReference type="Gene3D" id="1.10.1620.10">
    <property type="entry name" value="Ribosomal protein L39e"/>
    <property type="match status" value="1"/>
</dbReference>
<dbReference type="InterPro" id="IPR023626">
    <property type="entry name" value="Ribosomal_eL39_dom_sf"/>
</dbReference>
<dbReference type="GO" id="GO:0006412">
    <property type="term" value="P:translation"/>
    <property type="evidence" value="ECO:0007669"/>
    <property type="project" value="UniProtKB-UniRule"/>
</dbReference>
<dbReference type="GO" id="GO:0003735">
    <property type="term" value="F:structural constituent of ribosome"/>
    <property type="evidence" value="ECO:0007669"/>
    <property type="project" value="InterPro"/>
</dbReference>
<evidence type="ECO:0000256" key="2">
    <source>
        <dbReference type="ARBA" id="ARBA00022980"/>
    </source>
</evidence>
<evidence type="ECO:0000256" key="4">
    <source>
        <dbReference type="HAMAP-Rule" id="MF_00629"/>
    </source>
</evidence>
<name>A0A7D5XMD6_FERL1</name>
<sequence>MGSRKSHQKKTALASALRRNKRVPLFVVAKTNRRTRTNPHARHWRSRKLKLHIDR</sequence>
<evidence type="ECO:0000256" key="5">
    <source>
        <dbReference type="SAM" id="MobiDB-lite"/>
    </source>
</evidence>
<feature type="region of interest" description="Disordered" evidence="5">
    <location>
        <begin position="34"/>
        <end position="55"/>
    </location>
</feature>